<dbReference type="Pfam" id="PF13007">
    <property type="entry name" value="LZ_Tnp_IS66"/>
    <property type="match status" value="1"/>
</dbReference>
<evidence type="ECO:0000259" key="1">
    <source>
        <dbReference type="Pfam" id="PF03050"/>
    </source>
</evidence>
<dbReference type="EMBL" id="CVTD020000032">
    <property type="protein sequence ID" value="CRZ35891.1"/>
    <property type="molecule type" value="Genomic_DNA"/>
</dbReference>
<gene>
    <name evidence="4" type="ORF">HHT355_0719</name>
    <name evidence="5" type="ORF">HHT355_2712</name>
</gene>
<proteinExistence type="predicted"/>
<dbReference type="InterPro" id="IPR039552">
    <property type="entry name" value="IS66_C"/>
</dbReference>
<evidence type="ECO:0000259" key="3">
    <source>
        <dbReference type="Pfam" id="PF13817"/>
    </source>
</evidence>
<evidence type="ECO:0008006" key="7">
    <source>
        <dbReference type="Google" id="ProtNLM"/>
    </source>
</evidence>
<evidence type="ECO:0000313" key="6">
    <source>
        <dbReference type="Proteomes" id="UP000236497"/>
    </source>
</evidence>
<dbReference type="Pfam" id="PF03050">
    <property type="entry name" value="DDE_Tnp_IS66"/>
    <property type="match status" value="1"/>
</dbReference>
<dbReference type="EMBL" id="CVTD020000010">
    <property type="protein sequence ID" value="CRZ33922.1"/>
    <property type="molecule type" value="Genomic_DNA"/>
</dbReference>
<reference evidence="4 6" key="1">
    <citation type="submission" date="2015-06" db="EMBL/GenBank/DDBJ databases">
        <authorList>
            <person name="Wibberg Daniel"/>
        </authorList>
    </citation>
    <scope>NUCLEOTIDE SEQUENCE [LARGE SCALE GENOMIC DNA]</scope>
    <source>
        <strain evidence="4 6">T3/55T</strain>
    </source>
</reference>
<dbReference type="InterPro" id="IPR052344">
    <property type="entry name" value="Transposase-related"/>
</dbReference>
<name>A0A0H5SEN1_HERHM</name>
<dbReference type="PANTHER" id="PTHR33678:SF1">
    <property type="entry name" value="BLL1576 PROTEIN"/>
    <property type="match status" value="1"/>
</dbReference>
<dbReference type="Pfam" id="PF13817">
    <property type="entry name" value="DDE_Tnp_IS66_C"/>
    <property type="match status" value="1"/>
</dbReference>
<evidence type="ECO:0000313" key="5">
    <source>
        <dbReference type="EMBL" id="CRZ35891.1"/>
    </source>
</evidence>
<dbReference type="InterPro" id="IPR004291">
    <property type="entry name" value="Transposase_IS66_central"/>
</dbReference>
<keyword evidence="6" id="KW-1185">Reference proteome</keyword>
<dbReference type="NCBIfam" id="NF033517">
    <property type="entry name" value="transpos_IS66"/>
    <property type="match status" value="1"/>
</dbReference>
<dbReference type="PANTHER" id="PTHR33678">
    <property type="entry name" value="BLL1576 PROTEIN"/>
    <property type="match status" value="1"/>
</dbReference>
<sequence length="531" mass="61262">MGKKYTESELNSLSKEELISLFLSVQTMADDLSKKLDLLLEQMNISKQRQFGRSSEKMVCDGQLSLNLDLALNEAEATITGLYVVEPEFEQICPRPYTRKKAKGKREEELKDLPVKVINHELSEEELTSRLGPKWKRLPDEVYKRLVFHPATFEVEEHHVAVYAGMDGQTIIRGKRPADLLRNSIVTPSLEAAIINNKYVNAVPLYRMEQEFLRNDIRISRQVMANWTIQCAERYLSLLYDLLHQELYKANILQADETSVLVSKDGRPAGSRSYMWVYRTGKMYESNPIILYEYQKTRNTSHPREFLKGYSGTVVTDGYQVYHTLEKEREDLKIAGCWSHARRHFANVTKALGKEKAKGTLAEEALKRIAAIYKLENELQHLTAGERQQQRQLKIKPHVDAFFAWVKSHLLELLPKSETAKGFTYCINQEKYLRVFLEDGNVPLDNNAAEAAIRSFCIGRANWHLIDTIEGAKASAIIYSIVETAKANRLKPYNYFEHLLTEIPKHMDDKNLDFLDDLLPWSEKLPESCRR</sequence>
<dbReference type="AlphaFoldDB" id="A0A0H5SEN1"/>
<dbReference type="Proteomes" id="UP000236497">
    <property type="component" value="Unassembled WGS sequence"/>
</dbReference>
<dbReference type="RefSeq" id="WP_103202059.1">
    <property type="nucleotide sequence ID" value="NZ_CVTD020000010.1"/>
</dbReference>
<organism evidence="4 6">
    <name type="scientific">Herbinix hemicellulosilytica</name>
    <dbReference type="NCBI Taxonomy" id="1564487"/>
    <lineage>
        <taxon>Bacteria</taxon>
        <taxon>Bacillati</taxon>
        <taxon>Bacillota</taxon>
        <taxon>Clostridia</taxon>
        <taxon>Lachnospirales</taxon>
        <taxon>Lachnospiraceae</taxon>
        <taxon>Herbinix</taxon>
    </lineage>
</organism>
<evidence type="ECO:0000313" key="4">
    <source>
        <dbReference type="EMBL" id="CRZ33922.1"/>
    </source>
</evidence>
<dbReference type="InterPro" id="IPR024463">
    <property type="entry name" value="Transposase_TnpC_homeodom"/>
</dbReference>
<dbReference type="OrthoDB" id="9760067at2"/>
<evidence type="ECO:0000259" key="2">
    <source>
        <dbReference type="Pfam" id="PF13007"/>
    </source>
</evidence>
<protein>
    <recommendedName>
        <fullName evidence="7">Transposase</fullName>
    </recommendedName>
</protein>
<feature type="domain" description="Transposase IS66 C-terminal" evidence="3">
    <location>
        <begin position="480"/>
        <end position="521"/>
    </location>
</feature>
<feature type="domain" description="Transposase TnpC homeodomain" evidence="2">
    <location>
        <begin position="39"/>
        <end position="118"/>
    </location>
</feature>
<accession>A0A0H5SEN1</accession>
<feature type="domain" description="Transposase IS66 central" evidence="1">
    <location>
        <begin position="184"/>
        <end position="473"/>
    </location>
</feature>